<reference evidence="1" key="1">
    <citation type="journal article" date="2019" name="Sci. Rep.">
        <title>Draft genome of Tanacetum cinerariifolium, the natural source of mosquito coil.</title>
        <authorList>
            <person name="Yamashiro T."/>
            <person name="Shiraishi A."/>
            <person name="Satake H."/>
            <person name="Nakayama K."/>
        </authorList>
    </citation>
    <scope>NUCLEOTIDE SEQUENCE</scope>
</reference>
<organism evidence="1">
    <name type="scientific">Tanacetum cinerariifolium</name>
    <name type="common">Dalmatian daisy</name>
    <name type="synonym">Chrysanthemum cinerariifolium</name>
    <dbReference type="NCBI Taxonomy" id="118510"/>
    <lineage>
        <taxon>Eukaryota</taxon>
        <taxon>Viridiplantae</taxon>
        <taxon>Streptophyta</taxon>
        <taxon>Embryophyta</taxon>
        <taxon>Tracheophyta</taxon>
        <taxon>Spermatophyta</taxon>
        <taxon>Magnoliopsida</taxon>
        <taxon>eudicotyledons</taxon>
        <taxon>Gunneridae</taxon>
        <taxon>Pentapetalae</taxon>
        <taxon>asterids</taxon>
        <taxon>campanulids</taxon>
        <taxon>Asterales</taxon>
        <taxon>Asteraceae</taxon>
        <taxon>Asteroideae</taxon>
        <taxon>Anthemideae</taxon>
        <taxon>Anthemidinae</taxon>
        <taxon>Tanacetum</taxon>
    </lineage>
</organism>
<dbReference type="AlphaFoldDB" id="A0A699RK55"/>
<name>A0A699RK55_TANCI</name>
<proteinExistence type="predicted"/>
<feature type="non-terminal residue" evidence="1">
    <location>
        <position position="1"/>
    </location>
</feature>
<dbReference type="EMBL" id="BKCJ011103230">
    <property type="protein sequence ID" value="GFC86076.1"/>
    <property type="molecule type" value="Genomic_DNA"/>
</dbReference>
<sequence length="29" mass="2717">AGLLGGSGNGDDPEANASISAWVEAAMGV</sequence>
<protein>
    <submittedName>
        <fullName evidence="1">Uncharacterized protein</fullName>
    </submittedName>
</protein>
<accession>A0A699RK55</accession>
<evidence type="ECO:0000313" key="1">
    <source>
        <dbReference type="EMBL" id="GFC86076.1"/>
    </source>
</evidence>
<gene>
    <name evidence="1" type="ORF">Tci_858046</name>
</gene>
<comment type="caution">
    <text evidence="1">The sequence shown here is derived from an EMBL/GenBank/DDBJ whole genome shotgun (WGS) entry which is preliminary data.</text>
</comment>